<dbReference type="GO" id="GO:0005886">
    <property type="term" value="C:plasma membrane"/>
    <property type="evidence" value="ECO:0007669"/>
    <property type="project" value="UniProtKB-SubCell"/>
</dbReference>
<keyword evidence="4" id="KW-1003">Cell membrane</keyword>
<evidence type="ECO:0000256" key="3">
    <source>
        <dbReference type="ARBA" id="ARBA00022448"/>
    </source>
</evidence>
<sequence>MPPDRNRGPAGDRLLNTMTIASSAPSSAALKRELKAAEARKRTMALLLVAPLALFVLLIFVVPIGTLLTRAVQNPEIAAALPDTVAALAHWDRKAPPSDAAYASLAADMTKVADSDAMGALARRLNTEIPGYRSLVAKTARAMPLKGDHDATLTPAQMRDKLVELDSRWGDVAYWQAIAKNGSTYSPFYLLAALDHKQDGFGHIVPADPDQSIYLAIFGRTLVIGVAVTLFALLLGYPLAYWISTLSERRANLVMILVLIPFWTSVLVRVAAWIVLLQSEGLINKALLGTGLISHPLTLLFNRVGVYISMTHILLPFMILPLYSVMKSIPPTYQRAAVSLGSHPFAAFWRVYVPQTYPGVGAGALLVFILAIGYYITPALLGGPNDQMVSYYVAYFTNVTINWGMACALGGLLLAATLVLYAVYGRFTRTNVSLG</sequence>
<organism evidence="10 11">
    <name type="scientific">Burkholderia pseudomultivorans</name>
    <dbReference type="NCBI Taxonomy" id="1207504"/>
    <lineage>
        <taxon>Bacteria</taxon>
        <taxon>Pseudomonadati</taxon>
        <taxon>Pseudomonadota</taxon>
        <taxon>Betaproteobacteria</taxon>
        <taxon>Burkholderiales</taxon>
        <taxon>Burkholderiaceae</taxon>
        <taxon>Burkholderia</taxon>
        <taxon>Burkholderia cepacia complex</taxon>
    </lineage>
</organism>
<dbReference type="InterPro" id="IPR035906">
    <property type="entry name" value="MetI-like_sf"/>
</dbReference>
<dbReference type="SUPFAM" id="SSF161098">
    <property type="entry name" value="MetI-like"/>
    <property type="match status" value="1"/>
</dbReference>
<comment type="similarity">
    <text evidence="2">Belongs to the binding-protein-dependent transport system permease family. CysTW subfamily.</text>
</comment>
<evidence type="ECO:0000256" key="6">
    <source>
        <dbReference type="ARBA" id="ARBA00022989"/>
    </source>
</evidence>
<evidence type="ECO:0000256" key="4">
    <source>
        <dbReference type="ARBA" id="ARBA00022475"/>
    </source>
</evidence>
<feature type="transmembrane region" description="Helical" evidence="8">
    <location>
        <begin position="253"/>
        <end position="276"/>
    </location>
</feature>
<feature type="transmembrane region" description="Helical" evidence="8">
    <location>
        <begin position="213"/>
        <end position="241"/>
    </location>
</feature>
<evidence type="ECO:0000256" key="7">
    <source>
        <dbReference type="ARBA" id="ARBA00023136"/>
    </source>
</evidence>
<evidence type="ECO:0000313" key="11">
    <source>
        <dbReference type="Proteomes" id="UP000494162"/>
    </source>
</evidence>
<evidence type="ECO:0000256" key="8">
    <source>
        <dbReference type="RuleBase" id="RU363032"/>
    </source>
</evidence>
<feature type="transmembrane region" description="Helical" evidence="8">
    <location>
        <begin position="401"/>
        <end position="424"/>
    </location>
</feature>
<feature type="transmembrane region" description="Helical" evidence="8">
    <location>
        <begin position="304"/>
        <end position="325"/>
    </location>
</feature>
<dbReference type="PROSITE" id="PS50928">
    <property type="entry name" value="ABC_TM1"/>
    <property type="match status" value="1"/>
</dbReference>
<dbReference type="Gene3D" id="1.10.3720.10">
    <property type="entry name" value="MetI-like"/>
    <property type="match status" value="1"/>
</dbReference>
<reference evidence="10 11" key="1">
    <citation type="submission" date="2019-09" db="EMBL/GenBank/DDBJ databases">
        <authorList>
            <person name="Depoorter E."/>
        </authorList>
    </citation>
    <scope>NUCLEOTIDE SEQUENCE [LARGE SCALE GENOMIC DNA]</scope>
    <source>
        <strain evidence="10">LMG 26883</strain>
    </source>
</reference>
<proteinExistence type="inferred from homology"/>
<keyword evidence="5 8" id="KW-0812">Transmembrane</keyword>
<evidence type="ECO:0000256" key="1">
    <source>
        <dbReference type="ARBA" id="ARBA00004651"/>
    </source>
</evidence>
<dbReference type="EMBL" id="CABVPP010000001">
    <property type="protein sequence ID" value="VWB11083.1"/>
    <property type="molecule type" value="Genomic_DNA"/>
</dbReference>
<gene>
    <name evidence="10" type="ORF">BPS26883_00351</name>
</gene>
<feature type="transmembrane region" description="Helical" evidence="8">
    <location>
        <begin position="45"/>
        <end position="68"/>
    </location>
</feature>
<accession>A0A6P2H393</accession>
<keyword evidence="6 8" id="KW-1133">Transmembrane helix</keyword>
<keyword evidence="3 8" id="KW-0813">Transport</keyword>
<feature type="transmembrane region" description="Helical" evidence="8">
    <location>
        <begin position="360"/>
        <end position="381"/>
    </location>
</feature>
<evidence type="ECO:0000313" key="10">
    <source>
        <dbReference type="EMBL" id="VWB11083.1"/>
    </source>
</evidence>
<comment type="subcellular location">
    <subcellularLocation>
        <location evidence="1 8">Cell membrane</location>
        <topology evidence="1 8">Multi-pass membrane protein</topology>
    </subcellularLocation>
</comment>
<evidence type="ECO:0000259" key="9">
    <source>
        <dbReference type="PROSITE" id="PS50928"/>
    </source>
</evidence>
<dbReference type="GO" id="GO:0055085">
    <property type="term" value="P:transmembrane transport"/>
    <property type="evidence" value="ECO:0007669"/>
    <property type="project" value="InterPro"/>
</dbReference>
<dbReference type="AlphaFoldDB" id="A0A6P2H393"/>
<name>A0A6P2H393_9BURK</name>
<keyword evidence="7 8" id="KW-0472">Membrane</keyword>
<dbReference type="Proteomes" id="UP000494162">
    <property type="component" value="Unassembled WGS sequence"/>
</dbReference>
<dbReference type="CDD" id="cd06261">
    <property type="entry name" value="TM_PBP2"/>
    <property type="match status" value="1"/>
</dbReference>
<evidence type="ECO:0000256" key="2">
    <source>
        <dbReference type="ARBA" id="ARBA00007069"/>
    </source>
</evidence>
<protein>
    <submittedName>
        <fullName evidence="10">Binding-protein-dependent transport system inner membrane protein</fullName>
    </submittedName>
</protein>
<evidence type="ECO:0000256" key="5">
    <source>
        <dbReference type="ARBA" id="ARBA00022692"/>
    </source>
</evidence>
<dbReference type="Pfam" id="PF00528">
    <property type="entry name" value="BPD_transp_1"/>
    <property type="match status" value="1"/>
</dbReference>
<dbReference type="InterPro" id="IPR000515">
    <property type="entry name" value="MetI-like"/>
</dbReference>
<dbReference type="PANTHER" id="PTHR42929">
    <property type="entry name" value="INNER MEMBRANE ABC TRANSPORTER PERMEASE PROTEIN YDCU-RELATED-RELATED"/>
    <property type="match status" value="1"/>
</dbReference>
<dbReference type="PANTHER" id="PTHR42929:SF5">
    <property type="entry name" value="ABC TRANSPORTER PERMEASE PROTEIN"/>
    <property type="match status" value="1"/>
</dbReference>
<feature type="domain" description="ABC transmembrane type-1" evidence="9">
    <location>
        <begin position="218"/>
        <end position="424"/>
    </location>
</feature>